<reference evidence="1 2" key="1">
    <citation type="journal article" date="2019" name="Int. J. Syst. Evol. Microbiol.">
        <title>Photorhabdus khanii subsp. guanajuatensis subsp. nov., isolated from Heterorhabditis atacamensis, and Photorhabdus luminescens subsp. mexicana subsp. nov., isolated from Heterorhabditis mexicana entomopathogenic nematodes.</title>
        <authorList>
            <person name="Machado R.A.R."/>
            <person name="Bruno P."/>
            <person name="Arce C.C.M."/>
            <person name="Liechti N."/>
            <person name="Kohler A."/>
            <person name="Bernal J."/>
            <person name="Bruggmann R."/>
            <person name="Turlings T.C.J."/>
        </authorList>
    </citation>
    <scope>NUCLEOTIDE SEQUENCE [LARGE SCALE GENOMIC DNA]</scope>
    <source>
        <strain evidence="1 2">MEX20-17</strain>
    </source>
</reference>
<sequence length="362" mass="40140">MHRDGKGANPLQQRFRARYFSANAVKPKTPKTDMPILKFLIYYNGWGIIMYENDICKEIRKSCEKKTSDATLLDALHLDIPDSRAIMSAYKKKTPKLSDFSAKTQLILDSSRQFGQQKSATKQRNFSVSGLKANGAPGGSFIYSKKSLDNFAAHAGYVHNDDYDDEFVNLKDNDRNLAERKLFPGIKLVKHHKELIKKNGQGQTEIQPTDESIAYIITDSTSFISGIKDMYEKAGNSLHPIIESLIKQHMINNAGVLPTMAGIAGLHAEVQALNHLLTSNDEREGKAIGSRKIGEYMRDMLESSIFTQRLTTRQAGSDFAACHNCSGILSAPVNVVTGKVESAGSHFSSTISENYKTKESPV</sequence>
<proteinExistence type="predicted"/>
<dbReference type="InterPro" id="IPR025968">
    <property type="entry name" value="YwqJ_deaminase"/>
</dbReference>
<organism evidence="1 2">
    <name type="scientific">Photorhabdus khanii subsp. guanajuatensis</name>
    <dbReference type="NCBI Taxonomy" id="2100166"/>
    <lineage>
        <taxon>Bacteria</taxon>
        <taxon>Pseudomonadati</taxon>
        <taxon>Pseudomonadota</taxon>
        <taxon>Gammaproteobacteria</taxon>
        <taxon>Enterobacterales</taxon>
        <taxon>Morganellaceae</taxon>
        <taxon>Photorhabdus</taxon>
    </lineage>
</organism>
<name>A0A4R4K4Z5_9GAMM</name>
<protein>
    <recommendedName>
        <fullName evidence="3">YwqJ-like deaminase</fullName>
    </recommendedName>
</protein>
<evidence type="ECO:0000313" key="2">
    <source>
        <dbReference type="Proteomes" id="UP000295598"/>
    </source>
</evidence>
<dbReference type="Proteomes" id="UP000295598">
    <property type="component" value="Unassembled WGS sequence"/>
</dbReference>
<gene>
    <name evidence="1" type="ORF">C5467_02050</name>
</gene>
<evidence type="ECO:0008006" key="3">
    <source>
        <dbReference type="Google" id="ProtNLM"/>
    </source>
</evidence>
<evidence type="ECO:0000313" key="1">
    <source>
        <dbReference type="EMBL" id="TDB62534.1"/>
    </source>
</evidence>
<dbReference type="Pfam" id="PF14431">
    <property type="entry name" value="YwqJ-deaminase"/>
    <property type="match status" value="1"/>
</dbReference>
<accession>A0A4R4K4Z5</accession>
<comment type="caution">
    <text evidence="1">The sequence shown here is derived from an EMBL/GenBank/DDBJ whole genome shotgun (WGS) entry which is preliminary data.</text>
</comment>
<dbReference type="EMBL" id="PUJY01000002">
    <property type="protein sequence ID" value="TDB62534.1"/>
    <property type="molecule type" value="Genomic_DNA"/>
</dbReference>
<dbReference type="AlphaFoldDB" id="A0A4R4K4Z5"/>